<reference evidence="2" key="1">
    <citation type="submission" date="2022-11" db="UniProtKB">
        <authorList>
            <consortium name="WormBaseParasite"/>
        </authorList>
    </citation>
    <scope>IDENTIFICATION</scope>
</reference>
<evidence type="ECO:0000313" key="2">
    <source>
        <dbReference type="WBParaSite" id="ACRNAN_scaffold33748.g9974.t1"/>
    </source>
</evidence>
<dbReference type="Proteomes" id="UP000887540">
    <property type="component" value="Unplaced"/>
</dbReference>
<evidence type="ECO:0000313" key="1">
    <source>
        <dbReference type="Proteomes" id="UP000887540"/>
    </source>
</evidence>
<organism evidence="1 2">
    <name type="scientific">Acrobeloides nanus</name>
    <dbReference type="NCBI Taxonomy" id="290746"/>
    <lineage>
        <taxon>Eukaryota</taxon>
        <taxon>Metazoa</taxon>
        <taxon>Ecdysozoa</taxon>
        <taxon>Nematoda</taxon>
        <taxon>Chromadorea</taxon>
        <taxon>Rhabditida</taxon>
        <taxon>Tylenchina</taxon>
        <taxon>Cephalobomorpha</taxon>
        <taxon>Cephaloboidea</taxon>
        <taxon>Cephalobidae</taxon>
        <taxon>Acrobeloides</taxon>
    </lineage>
</organism>
<sequence length="71" mass="8013">MRFPFNSQSIALSKVNILVFRSGARSRDSNLDTGSGARVRVRLAIQSQDPCLRIERPNRSQAIGHNIYKEL</sequence>
<accession>A0A914DR05</accession>
<dbReference type="WBParaSite" id="ACRNAN_scaffold33748.g9974.t1">
    <property type="protein sequence ID" value="ACRNAN_scaffold33748.g9974.t1"/>
    <property type="gene ID" value="ACRNAN_scaffold33748.g9974"/>
</dbReference>
<name>A0A914DR05_9BILA</name>
<dbReference type="AlphaFoldDB" id="A0A914DR05"/>
<protein>
    <submittedName>
        <fullName evidence="2">Uncharacterized protein</fullName>
    </submittedName>
</protein>
<keyword evidence="1" id="KW-1185">Reference proteome</keyword>
<proteinExistence type="predicted"/>